<sequence>MSDEASSVLAALRRSHDLLSAATAGLDGPALRGPSYASEWTIAQVLSHLGSGAVIGKLNLDAGLADAPFPEMAVFQGVWDVWNAKTPEAQAADVLPADQALIDTYAAVPAETLTALQLPLGPMKLDGVTMMRLRLAEHALHTWDVKVALDPAVTVDADAVAQLVDGVGLLIGFLGRPGADKAVVHVVLTEPARELALTVGDAVTLAPWDGATSADATLTAPAEAFLRLAYGRLDAAHTPAGVSAEGIELDTLRAVFPGF</sequence>
<feature type="domain" description="Mycothiol-dependent maleylpyruvate isomerase metal-binding" evidence="2">
    <location>
        <begin position="12"/>
        <end position="145"/>
    </location>
</feature>
<dbReference type="InterPro" id="IPR024344">
    <property type="entry name" value="MDMPI_metal-binding"/>
</dbReference>
<gene>
    <name evidence="3" type="ordered locus">FraEuI1c_2997</name>
</gene>
<dbReference type="InterPro" id="IPR010872">
    <property type="entry name" value="MDMPI_C-term_domain"/>
</dbReference>
<protein>
    <recommendedName>
        <fullName evidence="5">Mycothiol-dependent maleylpyruvate isomerase metal-binding domain-containing protein</fullName>
    </recommendedName>
</protein>
<dbReference type="EMBL" id="CP002299">
    <property type="protein sequence ID" value="ADP81022.1"/>
    <property type="molecule type" value="Genomic_DNA"/>
</dbReference>
<accession>E3JAH1</accession>
<feature type="domain" description="MDMPI C-terminal" evidence="1">
    <location>
        <begin position="170"/>
        <end position="246"/>
    </location>
</feature>
<dbReference type="InParanoid" id="E3JAH1"/>
<dbReference type="eggNOG" id="ENOG5033U56">
    <property type="taxonomic scope" value="Bacteria"/>
</dbReference>
<dbReference type="InterPro" id="IPR034660">
    <property type="entry name" value="DinB/YfiT-like"/>
</dbReference>
<dbReference type="KEGG" id="fri:FraEuI1c_2997"/>
<dbReference type="Pfam" id="PF07398">
    <property type="entry name" value="MDMPI_C"/>
    <property type="match status" value="1"/>
</dbReference>
<evidence type="ECO:0000259" key="1">
    <source>
        <dbReference type="Pfam" id="PF07398"/>
    </source>
</evidence>
<dbReference type="OrthoDB" id="3213691at2"/>
<evidence type="ECO:0000259" key="2">
    <source>
        <dbReference type="Pfam" id="PF11716"/>
    </source>
</evidence>
<dbReference type="Proteomes" id="UP000002484">
    <property type="component" value="Chromosome"/>
</dbReference>
<dbReference type="SUPFAM" id="SSF109854">
    <property type="entry name" value="DinB/YfiT-like putative metalloenzymes"/>
    <property type="match status" value="1"/>
</dbReference>
<reference evidence="3 4" key="1">
    <citation type="submission" date="2010-10" db="EMBL/GenBank/DDBJ databases">
        <title>Complete sequence of Frankia sp. EuI1c.</title>
        <authorList>
            <consortium name="US DOE Joint Genome Institute"/>
            <person name="Lucas S."/>
            <person name="Copeland A."/>
            <person name="Lapidus A."/>
            <person name="Cheng J.-F."/>
            <person name="Bruce D."/>
            <person name="Goodwin L."/>
            <person name="Pitluck S."/>
            <person name="Chertkov O."/>
            <person name="Detter J.C."/>
            <person name="Han C."/>
            <person name="Tapia R."/>
            <person name="Land M."/>
            <person name="Hauser L."/>
            <person name="Jeffries C."/>
            <person name="Kyrpides N."/>
            <person name="Ivanova N."/>
            <person name="Mikhailova N."/>
            <person name="Beauchemin N."/>
            <person name="Sen A."/>
            <person name="Sur S.A."/>
            <person name="Gtari M."/>
            <person name="Wall L."/>
            <person name="Tisa L."/>
            <person name="Woyke T."/>
        </authorList>
    </citation>
    <scope>NUCLEOTIDE SEQUENCE [LARGE SCALE GENOMIC DNA]</scope>
    <source>
        <strain evidence="4">DSM 45817 / CECT 9037 / EuI1c</strain>
    </source>
</reference>
<dbReference type="Pfam" id="PF11716">
    <property type="entry name" value="MDMPI_N"/>
    <property type="match status" value="1"/>
</dbReference>
<dbReference type="GO" id="GO:0046872">
    <property type="term" value="F:metal ion binding"/>
    <property type="evidence" value="ECO:0007669"/>
    <property type="project" value="InterPro"/>
</dbReference>
<name>E3JAH1_PSEI1</name>
<dbReference type="RefSeq" id="WP_013424140.1">
    <property type="nucleotide sequence ID" value="NC_014666.1"/>
</dbReference>
<dbReference type="AlphaFoldDB" id="E3JAH1"/>
<evidence type="ECO:0008006" key="5">
    <source>
        <dbReference type="Google" id="ProtNLM"/>
    </source>
</evidence>
<dbReference type="InterPro" id="IPR017517">
    <property type="entry name" value="Maleyloyr_isom"/>
</dbReference>
<dbReference type="HOGENOM" id="CLU_1057222_0_0_11"/>
<dbReference type="NCBIfam" id="TIGR03083">
    <property type="entry name" value="maleylpyruvate isomerase family mycothiol-dependent enzyme"/>
    <property type="match status" value="1"/>
</dbReference>
<dbReference type="Gene3D" id="1.20.120.450">
    <property type="entry name" value="dinb family like domain"/>
    <property type="match status" value="1"/>
</dbReference>
<proteinExistence type="predicted"/>
<evidence type="ECO:0000313" key="3">
    <source>
        <dbReference type="EMBL" id="ADP81022.1"/>
    </source>
</evidence>
<organism evidence="3 4">
    <name type="scientific">Pseudofrankia inefficax (strain DSM 45817 / CECT 9037 / DDB 130130 / EuI1c)</name>
    <name type="common">Frankia inefficax</name>
    <dbReference type="NCBI Taxonomy" id="298654"/>
    <lineage>
        <taxon>Bacteria</taxon>
        <taxon>Bacillati</taxon>
        <taxon>Actinomycetota</taxon>
        <taxon>Actinomycetes</taxon>
        <taxon>Frankiales</taxon>
        <taxon>Frankiaceae</taxon>
        <taxon>Pseudofrankia</taxon>
    </lineage>
</organism>
<keyword evidence="4" id="KW-1185">Reference proteome</keyword>
<evidence type="ECO:0000313" key="4">
    <source>
        <dbReference type="Proteomes" id="UP000002484"/>
    </source>
</evidence>